<comment type="caution">
    <text evidence="2">The sequence shown here is derived from an EMBL/GenBank/DDBJ whole genome shotgun (WGS) entry which is preliminary data.</text>
</comment>
<dbReference type="RefSeq" id="WP_227709633.1">
    <property type="nucleotide sequence ID" value="NZ_JAJEQW010000002.1"/>
</dbReference>
<proteinExistence type="predicted"/>
<gene>
    <name evidence="2" type="ORF">LKD47_02875</name>
</gene>
<dbReference type="GO" id="GO:0044780">
    <property type="term" value="P:bacterial-type flagellum assembly"/>
    <property type="evidence" value="ECO:0007669"/>
    <property type="project" value="InterPro"/>
</dbReference>
<dbReference type="InterPro" id="IPR007809">
    <property type="entry name" value="FlgN-like"/>
</dbReference>
<keyword evidence="1" id="KW-1005">Bacterial flagellum biogenesis</keyword>
<keyword evidence="2" id="KW-0282">Flagellum</keyword>
<reference evidence="2" key="1">
    <citation type="submission" date="2021-10" db="EMBL/GenBank/DDBJ databases">
        <title>Anaerobic single-cell dispensing facilitates the cultivation of human gut bacteria.</title>
        <authorList>
            <person name="Afrizal A."/>
        </authorList>
    </citation>
    <scope>NUCLEOTIDE SEQUENCE</scope>
    <source>
        <strain evidence="2">CLA-AA-H204</strain>
    </source>
</reference>
<keyword evidence="2" id="KW-0969">Cilium</keyword>
<organism evidence="2 3">
    <name type="scientific">Roseburia amylophila</name>
    <dbReference type="NCBI Taxonomy" id="2981794"/>
    <lineage>
        <taxon>Bacteria</taxon>
        <taxon>Bacillati</taxon>
        <taxon>Bacillota</taxon>
        <taxon>Clostridia</taxon>
        <taxon>Lachnospirales</taxon>
        <taxon>Lachnospiraceae</taxon>
        <taxon>Roseburia</taxon>
    </lineage>
</organism>
<dbReference type="Gene3D" id="1.20.58.300">
    <property type="entry name" value="FlgN-like"/>
    <property type="match status" value="1"/>
</dbReference>
<dbReference type="Pfam" id="PF05130">
    <property type="entry name" value="FlgN"/>
    <property type="match status" value="1"/>
</dbReference>
<evidence type="ECO:0000313" key="2">
    <source>
        <dbReference type="EMBL" id="MCC2241250.1"/>
    </source>
</evidence>
<sequence>MHTANNSYIEILKQSLTKKIELLDTIMALNVLQKDMLENPDLDPDELEENLNRKADLVEQLSKLDDGFSQIYDRARADLTENRGAYSEDIAQMKRDITAIMDKSTAIQSQEKRNQVLMQQKFTSVKKQIKEVKKSRQAVNSYYRNMMKMGTPGSTFLDDKK</sequence>
<dbReference type="EMBL" id="JAJEQW010000002">
    <property type="protein sequence ID" value="MCC2241250.1"/>
    <property type="molecule type" value="Genomic_DNA"/>
</dbReference>
<protein>
    <submittedName>
        <fullName evidence="2">Flagellar protein FlgN</fullName>
    </submittedName>
</protein>
<name>A0AAW4W8X9_9FIRM</name>
<keyword evidence="2" id="KW-0966">Cell projection</keyword>
<dbReference type="Proteomes" id="UP001198893">
    <property type="component" value="Unassembled WGS sequence"/>
</dbReference>
<dbReference type="AlphaFoldDB" id="A0AAW4W8X9"/>
<accession>A0AAW4W8X9</accession>
<dbReference type="InterPro" id="IPR036679">
    <property type="entry name" value="FlgN-like_sf"/>
</dbReference>
<evidence type="ECO:0000313" key="3">
    <source>
        <dbReference type="Proteomes" id="UP001198893"/>
    </source>
</evidence>
<dbReference type="SUPFAM" id="SSF140566">
    <property type="entry name" value="FlgN-like"/>
    <property type="match status" value="1"/>
</dbReference>
<evidence type="ECO:0000256" key="1">
    <source>
        <dbReference type="ARBA" id="ARBA00022795"/>
    </source>
</evidence>